<proteinExistence type="predicted"/>
<evidence type="ECO:0000256" key="7">
    <source>
        <dbReference type="ARBA" id="ARBA00023145"/>
    </source>
</evidence>
<comment type="caution">
    <text evidence="10">The sequence shown here is derived from an EMBL/GenBank/DDBJ whole genome shotgun (WGS) entry which is preliminary data.</text>
</comment>
<keyword evidence="3" id="KW-0479">Metal-binding</keyword>
<gene>
    <name evidence="10" type="ORF">SPF06_20905</name>
</gene>
<evidence type="ECO:0000256" key="3">
    <source>
        <dbReference type="ARBA" id="ARBA00022723"/>
    </source>
</evidence>
<dbReference type="EMBL" id="JAYGGQ010000023">
    <property type="protein sequence ID" value="MEA5457188.1"/>
    <property type="molecule type" value="Genomic_DNA"/>
</dbReference>
<evidence type="ECO:0000259" key="9">
    <source>
        <dbReference type="PROSITE" id="PS51695"/>
    </source>
</evidence>
<dbReference type="PANTHER" id="PTHR14218">
    <property type="entry name" value="PROTEASE S8 TRIPEPTIDYL PEPTIDASE I CLN2"/>
    <property type="match status" value="1"/>
</dbReference>
<protein>
    <submittedName>
        <fullName evidence="10">S53 family peptidase</fullName>
        <ecNumber evidence="10">3.4.-.-</ecNumber>
    </submittedName>
</protein>
<evidence type="ECO:0000256" key="4">
    <source>
        <dbReference type="ARBA" id="ARBA00022801"/>
    </source>
</evidence>
<keyword evidence="2" id="KW-0645">Protease</keyword>
<keyword evidence="4 10" id="KW-0378">Hydrolase</keyword>
<keyword evidence="6" id="KW-0106">Calcium</keyword>
<dbReference type="PANTHER" id="PTHR14218:SF15">
    <property type="entry name" value="TRIPEPTIDYL-PEPTIDASE 1"/>
    <property type="match status" value="1"/>
</dbReference>
<dbReference type="Pfam" id="PF09286">
    <property type="entry name" value="Pro-kuma_activ"/>
    <property type="match status" value="1"/>
</dbReference>
<keyword evidence="5" id="KW-0720">Serine protease</keyword>
<keyword evidence="7" id="KW-0865">Zymogen</keyword>
<dbReference type="PROSITE" id="PS51695">
    <property type="entry name" value="SEDOLISIN"/>
    <property type="match status" value="1"/>
</dbReference>
<dbReference type="SUPFAM" id="SSF54897">
    <property type="entry name" value="Protease propeptides/inhibitors"/>
    <property type="match status" value="1"/>
</dbReference>
<dbReference type="CDD" id="cd04056">
    <property type="entry name" value="Peptidases_S53"/>
    <property type="match status" value="1"/>
</dbReference>
<evidence type="ECO:0000256" key="5">
    <source>
        <dbReference type="ARBA" id="ARBA00022825"/>
    </source>
</evidence>
<feature type="domain" description="Peptidase S53" evidence="9">
    <location>
        <begin position="174"/>
        <end position="542"/>
    </location>
</feature>
<dbReference type="SMART" id="SM00944">
    <property type="entry name" value="Pro-kuma_activ"/>
    <property type="match status" value="1"/>
</dbReference>
<feature type="region of interest" description="Disordered" evidence="8">
    <location>
        <begin position="1"/>
        <end position="27"/>
    </location>
</feature>
<dbReference type="SUPFAM" id="SSF52743">
    <property type="entry name" value="Subtilisin-like"/>
    <property type="match status" value="1"/>
</dbReference>
<sequence>MANESTPRVTVPGSEREPLSGAELRGPVAPEDVLTVTVMLRRPPGARIKGTQGEGEALSREEAAASFAAAPGDVDAVAAFAADHGLDVAERIDAARLVKLRGPASAMSAAFGVSLAYYERDGVRYRGREGALTVPAHLEGIVEAVVGLDSRPQVRPHIVAVDEAAPAAPAALRSFTPIEVADLYGFPPGTDGTGQSVGILEFGGGFQQSDLDHYFSSLGLQTPRVVAVGVDGAANSPGDPADVEVVLDVDVVGAIAPQAATAVYFAPNTDQGFIDAVAAAIHDTANKPDVISISWGAPERFWTAQTMSALDGLFADARAMGISVMVAAGDHGSADEPQTIQQNGVPVKNPAYDGRAHVDFPASSPNATGCGGTRLEAAGGMISAETVWNDNNGWATGGGVSDVFALPAWQQGRHVPPSVNPGHHSGRGVPDVAGDADNVTGYQIYVNGRSAVVGGTSAVAPLWSGLAARLRELSGGTLRLDNAWLYARPSSAFRDIASGTNAIAAADSQPGTKGYTAGQGWDACTGLGAPNGAGLAAAVQGSPAG</sequence>
<keyword evidence="11" id="KW-1185">Reference proteome</keyword>
<dbReference type="RefSeq" id="WP_323281099.1">
    <property type="nucleotide sequence ID" value="NZ_JAYGGQ010000023.1"/>
</dbReference>
<dbReference type="Pfam" id="PF00082">
    <property type="entry name" value="Peptidase_S8"/>
    <property type="match status" value="1"/>
</dbReference>
<dbReference type="Gene3D" id="3.40.50.200">
    <property type="entry name" value="Peptidase S8/S53 domain"/>
    <property type="match status" value="1"/>
</dbReference>
<dbReference type="InterPro" id="IPR015366">
    <property type="entry name" value="S53_propep"/>
</dbReference>
<evidence type="ECO:0000256" key="1">
    <source>
        <dbReference type="ARBA" id="ARBA00001913"/>
    </source>
</evidence>
<dbReference type="InterPro" id="IPR036852">
    <property type="entry name" value="Peptidase_S8/S53_dom_sf"/>
</dbReference>
<evidence type="ECO:0000256" key="8">
    <source>
        <dbReference type="SAM" id="MobiDB-lite"/>
    </source>
</evidence>
<evidence type="ECO:0000256" key="2">
    <source>
        <dbReference type="ARBA" id="ARBA00022670"/>
    </source>
</evidence>
<evidence type="ECO:0000313" key="11">
    <source>
        <dbReference type="Proteomes" id="UP001304769"/>
    </source>
</evidence>
<dbReference type="EC" id="3.4.-.-" evidence="10"/>
<evidence type="ECO:0000313" key="10">
    <source>
        <dbReference type="EMBL" id="MEA5457188.1"/>
    </source>
</evidence>
<dbReference type="InterPro" id="IPR000209">
    <property type="entry name" value="Peptidase_S8/S53_dom"/>
</dbReference>
<reference evidence="10 11" key="1">
    <citation type="submission" date="2023-12" db="EMBL/GenBank/DDBJ databases">
        <title>Sinomonas terricola sp. nov, isolated from litchi orchard soil in Guangdong, PR China.</title>
        <authorList>
            <person name="Jiaxin W."/>
            <person name="Yang Z."/>
            <person name="Honghui Z."/>
        </authorList>
    </citation>
    <scope>NUCLEOTIDE SEQUENCE [LARGE SCALE GENOMIC DNA]</scope>
    <source>
        <strain evidence="10 11">JGH33</strain>
    </source>
</reference>
<organism evidence="10 11">
    <name type="scientific">Sinomonas terricola</name>
    <dbReference type="NCBI Taxonomy" id="3110330"/>
    <lineage>
        <taxon>Bacteria</taxon>
        <taxon>Bacillati</taxon>
        <taxon>Actinomycetota</taxon>
        <taxon>Actinomycetes</taxon>
        <taxon>Micrococcales</taxon>
        <taxon>Micrococcaceae</taxon>
        <taxon>Sinomonas</taxon>
    </lineage>
</organism>
<evidence type="ECO:0000256" key="6">
    <source>
        <dbReference type="ARBA" id="ARBA00022837"/>
    </source>
</evidence>
<accession>A0ABU5TBW8</accession>
<dbReference type="GO" id="GO:0016787">
    <property type="term" value="F:hydrolase activity"/>
    <property type="evidence" value="ECO:0007669"/>
    <property type="project" value="UniProtKB-KW"/>
</dbReference>
<name>A0ABU5TBW8_9MICC</name>
<dbReference type="InterPro" id="IPR050819">
    <property type="entry name" value="Tripeptidyl-peptidase_I"/>
</dbReference>
<comment type="cofactor">
    <cofactor evidence="1">
        <name>Ca(2+)</name>
        <dbReference type="ChEBI" id="CHEBI:29108"/>
    </cofactor>
</comment>
<dbReference type="Proteomes" id="UP001304769">
    <property type="component" value="Unassembled WGS sequence"/>
</dbReference>
<dbReference type="InterPro" id="IPR030400">
    <property type="entry name" value="Sedolisin_dom"/>
</dbReference>